<feature type="transmembrane region" description="Helical" evidence="1">
    <location>
        <begin position="89"/>
        <end position="106"/>
    </location>
</feature>
<evidence type="ECO:0000313" key="2">
    <source>
        <dbReference type="EMBL" id="MFD2566111.1"/>
    </source>
</evidence>
<organism evidence="2 3">
    <name type="scientific">Pseudotenacibaculum haliotis</name>
    <dbReference type="NCBI Taxonomy" id="1862138"/>
    <lineage>
        <taxon>Bacteria</taxon>
        <taxon>Pseudomonadati</taxon>
        <taxon>Bacteroidota</taxon>
        <taxon>Flavobacteriia</taxon>
        <taxon>Flavobacteriales</taxon>
        <taxon>Flavobacteriaceae</taxon>
        <taxon>Pseudotenacibaculum</taxon>
    </lineage>
</organism>
<dbReference type="EMBL" id="JBHULH010000001">
    <property type="protein sequence ID" value="MFD2566111.1"/>
    <property type="molecule type" value="Genomic_DNA"/>
</dbReference>
<keyword evidence="1" id="KW-1133">Transmembrane helix</keyword>
<keyword evidence="3" id="KW-1185">Reference proteome</keyword>
<feature type="transmembrane region" description="Helical" evidence="1">
    <location>
        <begin position="58"/>
        <end position="77"/>
    </location>
</feature>
<keyword evidence="1" id="KW-0812">Transmembrane</keyword>
<evidence type="ECO:0000256" key="1">
    <source>
        <dbReference type="SAM" id="Phobius"/>
    </source>
</evidence>
<dbReference type="RefSeq" id="WP_379664832.1">
    <property type="nucleotide sequence ID" value="NZ_JBHULH010000001.1"/>
</dbReference>
<accession>A0ABW5LPQ7</accession>
<name>A0ABW5LPQ7_9FLAO</name>
<proteinExistence type="predicted"/>
<reference evidence="3" key="1">
    <citation type="journal article" date="2019" name="Int. J. Syst. Evol. Microbiol.">
        <title>The Global Catalogue of Microorganisms (GCM) 10K type strain sequencing project: providing services to taxonomists for standard genome sequencing and annotation.</title>
        <authorList>
            <consortium name="The Broad Institute Genomics Platform"/>
            <consortium name="The Broad Institute Genome Sequencing Center for Infectious Disease"/>
            <person name="Wu L."/>
            <person name="Ma J."/>
        </authorList>
    </citation>
    <scope>NUCLEOTIDE SEQUENCE [LARGE SCALE GENOMIC DNA]</scope>
    <source>
        <strain evidence="3">KCTC 52127</strain>
    </source>
</reference>
<protein>
    <recommendedName>
        <fullName evidence="4">MFS transporter</fullName>
    </recommendedName>
</protein>
<sequence>MYAPFLYLHAKIGQKGFGGYTYLNSFLWAIGYPLTGLSLGLLFLYYSKREKHDKKFRVFLSYGVMTVSMFYIVMAFFPKTKEYTLVEYNGLMFSIALLAVLIIVYISEKARLLEDTIRDKEKLKIAIGHILRVRNEHYKKPASKALYAEIHDEAMRNVTTVKEDSEDYDEDFIKTLKKIDD</sequence>
<evidence type="ECO:0008006" key="4">
    <source>
        <dbReference type="Google" id="ProtNLM"/>
    </source>
</evidence>
<evidence type="ECO:0000313" key="3">
    <source>
        <dbReference type="Proteomes" id="UP001597508"/>
    </source>
</evidence>
<feature type="transmembrane region" description="Helical" evidence="1">
    <location>
        <begin position="26"/>
        <end position="46"/>
    </location>
</feature>
<keyword evidence="1" id="KW-0472">Membrane</keyword>
<comment type="caution">
    <text evidence="2">The sequence shown here is derived from an EMBL/GenBank/DDBJ whole genome shotgun (WGS) entry which is preliminary data.</text>
</comment>
<gene>
    <name evidence="2" type="ORF">ACFSRZ_01930</name>
</gene>
<dbReference type="Proteomes" id="UP001597508">
    <property type="component" value="Unassembled WGS sequence"/>
</dbReference>